<reference evidence="2" key="1">
    <citation type="submission" date="2025-08" db="UniProtKB">
        <authorList>
            <consortium name="RefSeq"/>
        </authorList>
    </citation>
    <scope>IDENTIFICATION</scope>
    <source>
        <tissue evidence="2">Muscle</tissue>
    </source>
</reference>
<proteinExistence type="predicted"/>
<feature type="compositionally biased region" description="Basic and acidic residues" evidence="1">
    <location>
        <begin position="1"/>
        <end position="22"/>
    </location>
</feature>
<gene>
    <name evidence="2" type="primary">LOC109097045</name>
</gene>
<sequence>MWIPAEERAPALGDRHLQRLEDTDTPGETSQLSPAEPRPAPSGSSSSSVRRCTACFRAIRARPSSSRPSGWSPASRQSGQSRSEEQWSVSFEQVLASLLTEQVLVSFLERPEEPSARISAARPRQHQERLTRTRDPRLYSPMMPPPLS</sequence>
<organism evidence="2">
    <name type="scientific">Cyprinus carpio</name>
    <name type="common">Common carp</name>
    <dbReference type="NCBI Taxonomy" id="7962"/>
    <lineage>
        <taxon>Eukaryota</taxon>
        <taxon>Metazoa</taxon>
        <taxon>Chordata</taxon>
        <taxon>Craniata</taxon>
        <taxon>Vertebrata</taxon>
        <taxon>Euteleostomi</taxon>
        <taxon>Actinopterygii</taxon>
        <taxon>Neopterygii</taxon>
        <taxon>Teleostei</taxon>
        <taxon>Ostariophysi</taxon>
        <taxon>Cypriniformes</taxon>
        <taxon>Cyprinidae</taxon>
        <taxon>Cyprininae</taxon>
        <taxon>Cyprinus</taxon>
    </lineage>
</organism>
<name>A0A9Q9ZJ29_CYPCA</name>
<dbReference type="OrthoDB" id="17687at2759"/>
<dbReference type="RefSeq" id="XP_018966281.1">
    <property type="nucleotide sequence ID" value="XM_019110736.2"/>
</dbReference>
<feature type="compositionally biased region" description="Basic and acidic residues" evidence="1">
    <location>
        <begin position="125"/>
        <end position="137"/>
    </location>
</feature>
<dbReference type="Proteomes" id="UP001155660">
    <property type="component" value="Unplaced"/>
</dbReference>
<dbReference type="AlphaFoldDB" id="A0A9Q9ZJ29"/>
<feature type="region of interest" description="Disordered" evidence="1">
    <location>
        <begin position="1"/>
        <end position="87"/>
    </location>
</feature>
<accession>A0A9Q9ZJ29</accession>
<protein>
    <submittedName>
        <fullName evidence="2">TBC1 domain family member 8-like</fullName>
    </submittedName>
</protein>
<evidence type="ECO:0000256" key="1">
    <source>
        <dbReference type="SAM" id="MobiDB-lite"/>
    </source>
</evidence>
<feature type="region of interest" description="Disordered" evidence="1">
    <location>
        <begin position="109"/>
        <end position="148"/>
    </location>
</feature>
<evidence type="ECO:0000313" key="2">
    <source>
        <dbReference type="RefSeq" id="XP_018966281.1"/>
    </source>
</evidence>
<dbReference type="KEGG" id="ccar:109097045"/>
<dbReference type="GeneID" id="109097045"/>
<feature type="compositionally biased region" description="Low complexity" evidence="1">
    <location>
        <begin position="57"/>
        <end position="81"/>
    </location>
</feature>